<accession>A0A0L7QRE6</accession>
<organism evidence="1 2">
    <name type="scientific">Habropoda laboriosa</name>
    <dbReference type="NCBI Taxonomy" id="597456"/>
    <lineage>
        <taxon>Eukaryota</taxon>
        <taxon>Metazoa</taxon>
        <taxon>Ecdysozoa</taxon>
        <taxon>Arthropoda</taxon>
        <taxon>Hexapoda</taxon>
        <taxon>Insecta</taxon>
        <taxon>Pterygota</taxon>
        <taxon>Neoptera</taxon>
        <taxon>Endopterygota</taxon>
        <taxon>Hymenoptera</taxon>
        <taxon>Apocrita</taxon>
        <taxon>Aculeata</taxon>
        <taxon>Apoidea</taxon>
        <taxon>Anthophila</taxon>
        <taxon>Apidae</taxon>
        <taxon>Habropoda</taxon>
    </lineage>
</organism>
<gene>
    <name evidence="1" type="ORF">WH47_06696</name>
</gene>
<evidence type="ECO:0000313" key="2">
    <source>
        <dbReference type="Proteomes" id="UP000053825"/>
    </source>
</evidence>
<name>A0A0L7QRE6_9HYME</name>
<dbReference type="Proteomes" id="UP000053825">
    <property type="component" value="Unassembled WGS sequence"/>
</dbReference>
<evidence type="ECO:0000313" key="1">
    <source>
        <dbReference type="EMBL" id="KOC61210.1"/>
    </source>
</evidence>
<protein>
    <recommendedName>
        <fullName evidence="3">Histone-lysine N-methyltransferase SETMAR</fullName>
    </recommendedName>
</protein>
<evidence type="ECO:0008006" key="3">
    <source>
        <dbReference type="Google" id="ProtNLM"/>
    </source>
</evidence>
<dbReference type="EMBL" id="KQ414778">
    <property type="protein sequence ID" value="KOC61210.1"/>
    <property type="molecule type" value="Genomic_DNA"/>
</dbReference>
<proteinExistence type="predicted"/>
<keyword evidence="2" id="KW-1185">Reference proteome</keyword>
<reference evidence="1 2" key="1">
    <citation type="submission" date="2015-07" db="EMBL/GenBank/DDBJ databases">
        <title>The genome of Habropoda laboriosa.</title>
        <authorList>
            <person name="Pan H."/>
            <person name="Kapheim K."/>
        </authorList>
    </citation>
    <scope>NUCLEOTIDE SEQUENCE [LARGE SCALE GENOMIC DNA]</scope>
    <source>
        <strain evidence="1">0110345459</strain>
    </source>
</reference>
<feature type="non-terminal residue" evidence="1">
    <location>
        <position position="1"/>
    </location>
</feature>
<sequence length="58" mass="6830">EQYPCWIHCNGKTVWPSRSLDLISMDFCLRGHVISLVYHGKNANREQLKGKIIFLFEH</sequence>
<dbReference type="AlphaFoldDB" id="A0A0L7QRE6"/>